<dbReference type="InterPro" id="IPR016181">
    <property type="entry name" value="Acyl_CoA_acyltransferase"/>
</dbReference>
<dbReference type="Gene3D" id="3.40.630.30">
    <property type="match status" value="1"/>
</dbReference>
<sequence length="161" mass="17937">MTVAIRPAVPADAATIHGFVTEPAAYERLSHAVRSTPGDLAEALFCRQPRVFCDIAERDGRPAGMALWFYDFSTFTGRHGLYLEDLYVRPEHRRHGLGRALLARLARRCRDEGLTRLQWSVLDWNAPAIAFYRGLGAALQDEWTGCRLDGAALARLGEEPA</sequence>
<dbReference type="InterPro" id="IPR051016">
    <property type="entry name" value="Diverse_Substrate_AcTransf"/>
</dbReference>
<dbReference type="CDD" id="cd04301">
    <property type="entry name" value="NAT_SF"/>
    <property type="match status" value="1"/>
</dbReference>
<keyword evidence="6" id="KW-1185">Reference proteome</keyword>
<keyword evidence="3" id="KW-0012">Acyltransferase</keyword>
<dbReference type="SUPFAM" id="SSF55729">
    <property type="entry name" value="Acyl-CoA N-acyltransferases (Nat)"/>
    <property type="match status" value="1"/>
</dbReference>
<evidence type="ECO:0000256" key="1">
    <source>
        <dbReference type="ARBA" id="ARBA00008694"/>
    </source>
</evidence>
<evidence type="ECO:0000313" key="5">
    <source>
        <dbReference type="EMBL" id="RYB07218.1"/>
    </source>
</evidence>
<accession>A0A4V1RJ63</accession>
<dbReference type="InterPro" id="IPR000182">
    <property type="entry name" value="GNAT_dom"/>
</dbReference>
<evidence type="ECO:0000256" key="3">
    <source>
        <dbReference type="ARBA" id="ARBA00023315"/>
    </source>
</evidence>
<organism evidence="5 6">
    <name type="scientific">Lichenibacterium ramalinae</name>
    <dbReference type="NCBI Taxonomy" id="2316527"/>
    <lineage>
        <taxon>Bacteria</taxon>
        <taxon>Pseudomonadati</taxon>
        <taxon>Pseudomonadota</taxon>
        <taxon>Alphaproteobacteria</taxon>
        <taxon>Hyphomicrobiales</taxon>
        <taxon>Lichenihabitantaceae</taxon>
        <taxon>Lichenibacterium</taxon>
    </lineage>
</organism>
<protein>
    <submittedName>
        <fullName evidence="5">GNAT family N-acetyltransferase</fullName>
    </submittedName>
</protein>
<dbReference type="Proteomes" id="UP000289411">
    <property type="component" value="Unassembled WGS sequence"/>
</dbReference>
<evidence type="ECO:0000313" key="6">
    <source>
        <dbReference type="Proteomes" id="UP000289411"/>
    </source>
</evidence>
<name>A0A4V1RJ63_9HYPH</name>
<dbReference type="RefSeq" id="WP_129217818.1">
    <property type="nucleotide sequence ID" value="NZ_QYBC01000002.1"/>
</dbReference>
<dbReference type="EMBL" id="QYBC01000002">
    <property type="protein sequence ID" value="RYB07218.1"/>
    <property type="molecule type" value="Genomic_DNA"/>
</dbReference>
<dbReference type="OrthoDB" id="9805924at2"/>
<evidence type="ECO:0000259" key="4">
    <source>
        <dbReference type="PROSITE" id="PS51186"/>
    </source>
</evidence>
<dbReference type="AlphaFoldDB" id="A0A4V1RJ63"/>
<dbReference type="FunFam" id="3.40.630.30:FF:000064">
    <property type="entry name" value="GNAT family acetyltransferase"/>
    <property type="match status" value="1"/>
</dbReference>
<proteinExistence type="inferred from homology"/>
<dbReference type="GO" id="GO:0008080">
    <property type="term" value="F:N-acetyltransferase activity"/>
    <property type="evidence" value="ECO:0007669"/>
    <property type="project" value="UniProtKB-ARBA"/>
</dbReference>
<reference evidence="5 6" key="2">
    <citation type="submission" date="2019-02" db="EMBL/GenBank/DDBJ databases">
        <title>'Lichenibacterium ramalinii' gen. nov. sp. nov., 'Lichenibacterium minor' gen. nov. sp. nov.</title>
        <authorList>
            <person name="Pankratov T."/>
        </authorList>
    </citation>
    <scope>NUCLEOTIDE SEQUENCE [LARGE SCALE GENOMIC DNA]</scope>
    <source>
        <strain evidence="5 6">RmlP001</strain>
    </source>
</reference>
<evidence type="ECO:0000256" key="2">
    <source>
        <dbReference type="ARBA" id="ARBA00022679"/>
    </source>
</evidence>
<comment type="similarity">
    <text evidence="1">Belongs to the acetyltransferase family.</text>
</comment>
<keyword evidence="2 5" id="KW-0808">Transferase</keyword>
<dbReference type="Pfam" id="PF00583">
    <property type="entry name" value="Acetyltransf_1"/>
    <property type="match status" value="1"/>
</dbReference>
<comment type="caution">
    <text evidence="5">The sequence shown here is derived from an EMBL/GenBank/DDBJ whole genome shotgun (WGS) entry which is preliminary data.</text>
</comment>
<reference evidence="5 6" key="1">
    <citation type="submission" date="2018-09" db="EMBL/GenBank/DDBJ databases">
        <authorList>
            <person name="Grouzdev D.S."/>
            <person name="Krutkina M.S."/>
        </authorList>
    </citation>
    <scope>NUCLEOTIDE SEQUENCE [LARGE SCALE GENOMIC DNA]</scope>
    <source>
        <strain evidence="5 6">RmlP001</strain>
    </source>
</reference>
<dbReference type="PANTHER" id="PTHR10545">
    <property type="entry name" value="DIAMINE N-ACETYLTRANSFERASE"/>
    <property type="match status" value="1"/>
</dbReference>
<feature type="domain" description="N-acetyltransferase" evidence="4">
    <location>
        <begin position="3"/>
        <end position="158"/>
    </location>
</feature>
<dbReference type="PANTHER" id="PTHR10545:SF29">
    <property type="entry name" value="GH14572P-RELATED"/>
    <property type="match status" value="1"/>
</dbReference>
<dbReference type="PROSITE" id="PS51186">
    <property type="entry name" value="GNAT"/>
    <property type="match status" value="1"/>
</dbReference>
<gene>
    <name evidence="5" type="ORF">D3272_03935</name>
</gene>